<proteinExistence type="predicted"/>
<evidence type="ECO:0000256" key="1">
    <source>
        <dbReference type="SAM" id="MobiDB-lite"/>
    </source>
</evidence>
<dbReference type="GeneID" id="43587198"/>
<evidence type="ECO:0000259" key="3">
    <source>
        <dbReference type="Pfam" id="PF15024"/>
    </source>
</evidence>
<sequence length="589" mass="67306">MPISFGNANPYTPLPTNSSHHTPPPPRVRRFFQRRTLLPLLSSILIVLTLVSFFHPGLHSEARNKLGRVKSWGQDQADRWREELSEHLISGGQKKESRECEGWDPAGREENDPVGCLKARQYRQTQRVLAREEKGEHEHWFFTKDHNIATLRNITRCFLPISHEAYIECHEKPLIVSGWWYTAETLDGSTTGEVIWQSSLVKQMATLGYSYISVGPYVNWVEVAEMLPDVYVTLWNGELDTITCITDPRCVAKEHYVPPEGGEDLSIGVPDEERGVIPLWAMNIVDYWGARPKEVSNNDYWWGLTEDGEWSFQPLGQEWIATPWPLPGEHYHLPYSIEEYCLRLPVQHHEARRDAALVFAKRSTYFYYHYVSPPEFWTNLSRSAGFDLLLTANEEEGKPLPEGLLSMGRQTREDYEALVGSVKVMVGMGAPPISPSVYTALCQATPVVIPYFHPDYRSDGWHLYSGFAQHGPALSLGEPYVYGYYAQNYTQLEDAIHRAMSTPIERYIPSDMKLTYGLSQLSKYLNRDLKGMMNAKVALNGGKVPAMQKGIRERCYELNRCREPLKAGRRPAIPPSWAVDRRSDQTVVK</sequence>
<keyword evidence="2" id="KW-0472">Membrane</keyword>
<keyword evidence="2" id="KW-1133">Transmembrane helix</keyword>
<dbReference type="Pfam" id="PF15024">
    <property type="entry name" value="Glyco_transf_18"/>
    <property type="match status" value="1"/>
</dbReference>
<keyword evidence="2" id="KW-0812">Transmembrane</keyword>
<feature type="domain" description="Glycosyltransferase family 18 catalytic" evidence="3">
    <location>
        <begin position="284"/>
        <end position="527"/>
    </location>
</feature>
<evidence type="ECO:0000256" key="2">
    <source>
        <dbReference type="SAM" id="Phobius"/>
    </source>
</evidence>
<reference evidence="4" key="2">
    <citation type="submission" date="2024-01" db="EMBL/GenBank/DDBJ databases">
        <title>Comparative genomics of Cryptococcus and Kwoniella reveals pathogenesis evolution and contrasting modes of karyotype evolution via chromosome fusion or intercentromeric recombination.</title>
        <authorList>
            <person name="Coelho M.A."/>
            <person name="David-Palma M."/>
            <person name="Shea T."/>
            <person name="Bowers K."/>
            <person name="McGinley-Smith S."/>
            <person name="Mohammad A.W."/>
            <person name="Gnirke A."/>
            <person name="Yurkov A.M."/>
            <person name="Nowrousian M."/>
            <person name="Sun S."/>
            <person name="Cuomo C.A."/>
            <person name="Heitman J."/>
        </authorList>
    </citation>
    <scope>NUCLEOTIDE SEQUENCE</scope>
    <source>
        <strain evidence="4">CBS 12478</strain>
    </source>
</reference>
<dbReference type="EMBL" id="CP144051">
    <property type="protein sequence ID" value="WWD15833.1"/>
    <property type="molecule type" value="Genomic_DNA"/>
</dbReference>
<feature type="region of interest" description="Disordered" evidence="1">
    <location>
        <begin position="1"/>
        <end position="26"/>
    </location>
</feature>
<keyword evidence="5" id="KW-1185">Reference proteome</keyword>
<accession>A0A5M6C4C0</accession>
<dbReference type="AlphaFoldDB" id="A0A5M6C4C0"/>
<reference evidence="4" key="1">
    <citation type="submission" date="2017-08" db="EMBL/GenBank/DDBJ databases">
        <authorList>
            <person name="Cuomo C."/>
            <person name="Billmyre B."/>
            <person name="Heitman J."/>
        </authorList>
    </citation>
    <scope>NUCLEOTIDE SEQUENCE</scope>
    <source>
        <strain evidence="4">CBS 12478</strain>
    </source>
</reference>
<gene>
    <name evidence="4" type="ORF">CI109_100257</name>
</gene>
<name>A0A5M6C4C0_9TREE</name>
<dbReference type="GO" id="GO:0030144">
    <property type="term" value="F:alpha-1,6-mannosylglycoprotein 6-beta-N-acetylglucosaminyltransferase activity"/>
    <property type="evidence" value="ECO:0007669"/>
    <property type="project" value="InterPro"/>
</dbReference>
<dbReference type="OrthoDB" id="2113294at2759"/>
<evidence type="ECO:0000313" key="5">
    <source>
        <dbReference type="Proteomes" id="UP000322225"/>
    </source>
</evidence>
<dbReference type="InterPro" id="IPR026116">
    <property type="entry name" value="GT18_cat"/>
</dbReference>
<evidence type="ECO:0000313" key="4">
    <source>
        <dbReference type="EMBL" id="WWD15833.1"/>
    </source>
</evidence>
<feature type="compositionally biased region" description="Polar residues" evidence="1">
    <location>
        <begin position="1"/>
        <end position="10"/>
    </location>
</feature>
<protein>
    <recommendedName>
        <fullName evidence="3">Glycosyltransferase family 18 catalytic domain-containing protein</fullName>
    </recommendedName>
</protein>
<organism evidence="4 5">
    <name type="scientific">Kwoniella shandongensis</name>
    <dbReference type="NCBI Taxonomy" id="1734106"/>
    <lineage>
        <taxon>Eukaryota</taxon>
        <taxon>Fungi</taxon>
        <taxon>Dikarya</taxon>
        <taxon>Basidiomycota</taxon>
        <taxon>Agaricomycotina</taxon>
        <taxon>Tremellomycetes</taxon>
        <taxon>Tremellales</taxon>
        <taxon>Cryptococcaceae</taxon>
        <taxon>Kwoniella</taxon>
    </lineage>
</organism>
<dbReference type="RefSeq" id="XP_031862886.1">
    <property type="nucleotide sequence ID" value="XM_032003079.1"/>
</dbReference>
<feature type="transmembrane region" description="Helical" evidence="2">
    <location>
        <begin position="37"/>
        <end position="58"/>
    </location>
</feature>
<dbReference type="KEGG" id="ksn:43587198"/>
<dbReference type="Proteomes" id="UP000322225">
    <property type="component" value="Chromosome 1"/>
</dbReference>